<evidence type="ECO:0000259" key="8">
    <source>
        <dbReference type="PROSITE" id="PS50878"/>
    </source>
</evidence>
<comment type="caution">
    <text evidence="10">The sequence shown here is derived from an EMBL/GenBank/DDBJ whole genome shotgun (WGS) entry which is preliminary data.</text>
</comment>
<accession>A0A4C1SS94</accession>
<evidence type="ECO:0000256" key="6">
    <source>
        <dbReference type="ARBA" id="ARBA00022801"/>
    </source>
</evidence>
<dbReference type="InterPro" id="IPR001584">
    <property type="entry name" value="Integrase_cat-core"/>
</dbReference>
<dbReference type="EC" id="2.7.7.49" evidence="1"/>
<evidence type="ECO:0000256" key="7">
    <source>
        <dbReference type="ARBA" id="ARBA00022918"/>
    </source>
</evidence>
<dbReference type="GO" id="GO:0003676">
    <property type="term" value="F:nucleic acid binding"/>
    <property type="evidence" value="ECO:0007669"/>
    <property type="project" value="InterPro"/>
</dbReference>
<dbReference type="PANTHER" id="PTHR37984:SF5">
    <property type="entry name" value="PROTEIN NYNRIN-LIKE"/>
    <property type="match status" value="1"/>
</dbReference>
<dbReference type="PANTHER" id="PTHR37984">
    <property type="entry name" value="PROTEIN CBG26694"/>
    <property type="match status" value="1"/>
</dbReference>
<dbReference type="SUPFAM" id="SSF53098">
    <property type="entry name" value="Ribonuclease H-like"/>
    <property type="match status" value="1"/>
</dbReference>
<feature type="domain" description="Integrase catalytic" evidence="9">
    <location>
        <begin position="491"/>
        <end position="680"/>
    </location>
</feature>
<dbReference type="Gene3D" id="3.30.420.10">
    <property type="entry name" value="Ribonuclease H-like superfamily/Ribonuclease H"/>
    <property type="match status" value="2"/>
</dbReference>
<dbReference type="CDD" id="cd01647">
    <property type="entry name" value="RT_LTR"/>
    <property type="match status" value="1"/>
</dbReference>
<dbReference type="GO" id="GO:0016787">
    <property type="term" value="F:hydrolase activity"/>
    <property type="evidence" value="ECO:0007669"/>
    <property type="project" value="UniProtKB-KW"/>
</dbReference>
<gene>
    <name evidence="10" type="primary">pol</name>
    <name evidence="10" type="ORF">EVAR_68168_1</name>
</gene>
<sequence>MERNNKTSEILPFTTTIQASIRTKSEDPIYVKQYPYPMSDNEFINNEIQKLIDNEIIQPSRSPYNSPIWTVAKKGTDDQGKPKRRMVVDFQKLNAQTITDRYPIPDVGMTIQNLGKAKIFTTLDLESGFHQILIKESDREKTAFSVNGAKYEFLRMPFGLKNAPSIFQRCVDDILRPYIGKFAHVYIDDVLIYSSSPEEHLEHIRTIVNALHTANMKISDEKSHFFQDSVEYLGHIIKHNKITVDPNKVDAIKNYPIPTNLKELRSFLGLASYYRKFIQNFAAIVKPLTVHLRGENGGISKNQSAKVKISLDQAALDALNKVKDALQAQVELFQPEFTKPFELTTDASNFAIGAVLSQNKKPIAFISRTLNKTEQNYSTNEKELLAIVWSLQKLRNYLYGIADLTIYTDHQSLIFSISDKNPNTKLKRWKNFIEEYGAKLVYKPGHQNVVADALSRQQINNTASSCSEHSGQSSPSEGIKRVKQPLNAFRNQIIPIFDENKMIEIDTCTVFPDRVRHIVYYKTKNELIDRLKKIANPKVQNALKLNEETLFHVHENIIATFPPNLFVIAQTQLEDVTDLDKQKEIIINTHRRAHRNYINNAEEILLSYYWPKHTTTPIHHSTTNSQVERIHGTLIEISTALAQQNNSSPRDELFNAVKQYNKTIHSTTGYRPEDVFFNRERYPDIKGTLEHKQEKLLNYHNKNRHPINYKEGDLIYAKTHRRNKNNIKYSQHKVKEDRGDTILTAKGKIIHKDNIRRQATQCTNQQDL</sequence>
<proteinExistence type="predicted"/>
<name>A0A4C1SS94_EUMVA</name>
<dbReference type="CDD" id="cd09274">
    <property type="entry name" value="RNase_HI_RT_Ty3"/>
    <property type="match status" value="1"/>
</dbReference>
<dbReference type="Proteomes" id="UP000299102">
    <property type="component" value="Unassembled WGS sequence"/>
</dbReference>
<protein>
    <recommendedName>
        <fullName evidence="1">RNA-directed DNA polymerase</fullName>
        <ecNumber evidence="1">2.7.7.49</ecNumber>
    </recommendedName>
</protein>
<dbReference type="STRING" id="151549.A0A4C1SS94"/>
<keyword evidence="5" id="KW-0255">Endonuclease</keyword>
<dbReference type="InterPro" id="IPR036397">
    <property type="entry name" value="RNaseH_sf"/>
</dbReference>
<keyword evidence="4" id="KW-0540">Nuclease</keyword>
<dbReference type="GO" id="GO:0003964">
    <property type="term" value="F:RNA-directed DNA polymerase activity"/>
    <property type="evidence" value="ECO:0007669"/>
    <property type="project" value="UniProtKB-KW"/>
</dbReference>
<evidence type="ECO:0000313" key="10">
    <source>
        <dbReference type="EMBL" id="GBP05103.1"/>
    </source>
</evidence>
<feature type="domain" description="Reverse transcriptase" evidence="8">
    <location>
        <begin position="52"/>
        <end position="237"/>
    </location>
</feature>
<dbReference type="InterPro" id="IPR041373">
    <property type="entry name" value="RT_RNaseH"/>
</dbReference>
<evidence type="ECO:0000256" key="3">
    <source>
        <dbReference type="ARBA" id="ARBA00022695"/>
    </source>
</evidence>
<dbReference type="Pfam" id="PF00078">
    <property type="entry name" value="RVT_1"/>
    <property type="match status" value="1"/>
</dbReference>
<dbReference type="AlphaFoldDB" id="A0A4C1SS94"/>
<dbReference type="Pfam" id="PF17917">
    <property type="entry name" value="RT_RNaseH"/>
    <property type="match status" value="1"/>
</dbReference>
<keyword evidence="7" id="KW-0695">RNA-directed DNA polymerase</keyword>
<keyword evidence="3" id="KW-0548">Nucleotidyltransferase</keyword>
<dbReference type="PROSITE" id="PS50994">
    <property type="entry name" value="INTEGRASE"/>
    <property type="match status" value="1"/>
</dbReference>
<dbReference type="PROSITE" id="PS50878">
    <property type="entry name" value="RT_POL"/>
    <property type="match status" value="1"/>
</dbReference>
<keyword evidence="11" id="KW-1185">Reference proteome</keyword>
<dbReference type="GO" id="GO:0004519">
    <property type="term" value="F:endonuclease activity"/>
    <property type="evidence" value="ECO:0007669"/>
    <property type="project" value="UniProtKB-KW"/>
</dbReference>
<organism evidence="10 11">
    <name type="scientific">Eumeta variegata</name>
    <name type="common">Bagworm moth</name>
    <name type="synonym">Eumeta japonica</name>
    <dbReference type="NCBI Taxonomy" id="151549"/>
    <lineage>
        <taxon>Eukaryota</taxon>
        <taxon>Metazoa</taxon>
        <taxon>Ecdysozoa</taxon>
        <taxon>Arthropoda</taxon>
        <taxon>Hexapoda</taxon>
        <taxon>Insecta</taxon>
        <taxon>Pterygota</taxon>
        <taxon>Neoptera</taxon>
        <taxon>Endopterygota</taxon>
        <taxon>Lepidoptera</taxon>
        <taxon>Glossata</taxon>
        <taxon>Ditrysia</taxon>
        <taxon>Tineoidea</taxon>
        <taxon>Psychidae</taxon>
        <taxon>Oiketicinae</taxon>
        <taxon>Eumeta</taxon>
    </lineage>
</organism>
<evidence type="ECO:0000256" key="1">
    <source>
        <dbReference type="ARBA" id="ARBA00012493"/>
    </source>
</evidence>
<evidence type="ECO:0000313" key="11">
    <source>
        <dbReference type="Proteomes" id="UP000299102"/>
    </source>
</evidence>
<dbReference type="GO" id="GO:0042575">
    <property type="term" value="C:DNA polymerase complex"/>
    <property type="evidence" value="ECO:0007669"/>
    <property type="project" value="UniProtKB-ARBA"/>
</dbReference>
<dbReference type="InterPro" id="IPR012337">
    <property type="entry name" value="RNaseH-like_sf"/>
</dbReference>
<evidence type="ECO:0000259" key="9">
    <source>
        <dbReference type="PROSITE" id="PS50994"/>
    </source>
</evidence>
<dbReference type="OrthoDB" id="3863715at2759"/>
<dbReference type="EMBL" id="BGZK01003859">
    <property type="protein sequence ID" value="GBP05103.1"/>
    <property type="molecule type" value="Genomic_DNA"/>
</dbReference>
<dbReference type="FunFam" id="3.30.70.270:FF:000020">
    <property type="entry name" value="Transposon Tf2-6 polyprotein-like Protein"/>
    <property type="match status" value="1"/>
</dbReference>
<dbReference type="SUPFAM" id="SSF56672">
    <property type="entry name" value="DNA/RNA polymerases"/>
    <property type="match status" value="1"/>
</dbReference>
<dbReference type="InterPro" id="IPR043128">
    <property type="entry name" value="Rev_trsase/Diguanyl_cyclase"/>
</dbReference>
<dbReference type="Gene3D" id="3.30.70.270">
    <property type="match status" value="2"/>
</dbReference>
<dbReference type="Gene3D" id="3.10.10.10">
    <property type="entry name" value="HIV Type 1 Reverse Transcriptase, subunit A, domain 1"/>
    <property type="match status" value="1"/>
</dbReference>
<dbReference type="GO" id="GO:0015074">
    <property type="term" value="P:DNA integration"/>
    <property type="evidence" value="ECO:0007669"/>
    <property type="project" value="InterPro"/>
</dbReference>
<dbReference type="InterPro" id="IPR043502">
    <property type="entry name" value="DNA/RNA_pol_sf"/>
</dbReference>
<evidence type="ECO:0000256" key="5">
    <source>
        <dbReference type="ARBA" id="ARBA00022759"/>
    </source>
</evidence>
<evidence type="ECO:0000256" key="4">
    <source>
        <dbReference type="ARBA" id="ARBA00022722"/>
    </source>
</evidence>
<reference evidence="10 11" key="1">
    <citation type="journal article" date="2019" name="Commun. Biol.">
        <title>The bagworm genome reveals a unique fibroin gene that provides high tensile strength.</title>
        <authorList>
            <person name="Kono N."/>
            <person name="Nakamura H."/>
            <person name="Ohtoshi R."/>
            <person name="Tomita M."/>
            <person name="Numata K."/>
            <person name="Arakawa K."/>
        </authorList>
    </citation>
    <scope>NUCLEOTIDE SEQUENCE [LARGE SCALE GENOMIC DNA]</scope>
</reference>
<dbReference type="InterPro" id="IPR050951">
    <property type="entry name" value="Retrovirus_Pol_polyprotein"/>
</dbReference>
<dbReference type="InterPro" id="IPR000477">
    <property type="entry name" value="RT_dom"/>
</dbReference>
<keyword evidence="2" id="KW-0808">Transferase</keyword>
<evidence type="ECO:0000256" key="2">
    <source>
        <dbReference type="ARBA" id="ARBA00022679"/>
    </source>
</evidence>
<keyword evidence="6" id="KW-0378">Hydrolase</keyword>